<keyword evidence="3" id="KW-1185">Reference proteome</keyword>
<feature type="compositionally biased region" description="Basic residues" evidence="1">
    <location>
        <begin position="134"/>
        <end position="153"/>
    </location>
</feature>
<protein>
    <submittedName>
        <fullName evidence="2">Uncharacterized protein</fullName>
    </submittedName>
</protein>
<evidence type="ECO:0000313" key="3">
    <source>
        <dbReference type="Proteomes" id="UP000199165"/>
    </source>
</evidence>
<reference evidence="3" key="1">
    <citation type="submission" date="2016-10" db="EMBL/GenBank/DDBJ databases">
        <authorList>
            <person name="Varghese N."/>
            <person name="Submissions S."/>
        </authorList>
    </citation>
    <scope>NUCLEOTIDE SEQUENCE [LARGE SCALE GENOMIC DNA]</scope>
    <source>
        <strain evidence="3">DSM 45501</strain>
    </source>
</reference>
<feature type="compositionally biased region" description="Basic residues" evidence="1">
    <location>
        <begin position="99"/>
        <end position="115"/>
    </location>
</feature>
<name>A0A1I7C575_9ACTN</name>
<sequence>MLVFVLAGTLTPSLPRDYSISHSLPGMHRTPTYGGPRCSTRRSGRGRRRRRLFGRVCSSRRTDALGGRPRGRVVHREHPPSTAHGSRSEAGRDTSTTKRGQRISRSKYATARRSRACSPGRSSSEPVRRGAPPHSRRASAGRRPYGRAARHTPSRGNSRETVPLRTRRDHHLGTRQLLLGALGGMFGACGSATDPLRHHLDPASPRDAVVLLWCPVTRRRR</sequence>
<dbReference type="Proteomes" id="UP000199165">
    <property type="component" value="Unassembled WGS sequence"/>
</dbReference>
<evidence type="ECO:0000256" key="1">
    <source>
        <dbReference type="SAM" id="MobiDB-lite"/>
    </source>
</evidence>
<dbReference type="EMBL" id="FPAT01000014">
    <property type="protein sequence ID" value="SFT94575.1"/>
    <property type="molecule type" value="Genomic_DNA"/>
</dbReference>
<proteinExistence type="predicted"/>
<evidence type="ECO:0000313" key="2">
    <source>
        <dbReference type="EMBL" id="SFT94575.1"/>
    </source>
</evidence>
<feature type="compositionally biased region" description="Basic and acidic residues" evidence="1">
    <location>
        <begin position="86"/>
        <end position="96"/>
    </location>
</feature>
<gene>
    <name evidence="2" type="ORF">SAMN04487904_114121</name>
</gene>
<feature type="compositionally biased region" description="Basic residues" evidence="1">
    <location>
        <begin position="39"/>
        <end position="53"/>
    </location>
</feature>
<accession>A0A1I7C575</accession>
<feature type="region of interest" description="Disordered" evidence="1">
    <location>
        <begin position="19"/>
        <end position="169"/>
    </location>
</feature>
<organism evidence="2 3">
    <name type="scientific">Actinopolyspora righensis</name>
    <dbReference type="NCBI Taxonomy" id="995060"/>
    <lineage>
        <taxon>Bacteria</taxon>
        <taxon>Bacillati</taxon>
        <taxon>Actinomycetota</taxon>
        <taxon>Actinomycetes</taxon>
        <taxon>Actinopolysporales</taxon>
        <taxon>Actinopolysporaceae</taxon>
        <taxon>Actinopolyspora</taxon>
        <taxon>Actinopolyspora alba group</taxon>
    </lineage>
</organism>
<dbReference type="AlphaFoldDB" id="A0A1I7C575"/>